<dbReference type="Pfam" id="PF00271">
    <property type="entry name" value="Helicase_C"/>
    <property type="match status" value="1"/>
</dbReference>
<dbReference type="RefSeq" id="WP_184653476.1">
    <property type="nucleotide sequence ID" value="NZ_JACHFR010000004.1"/>
</dbReference>
<dbReference type="SMART" id="SM00487">
    <property type="entry name" value="DEXDc"/>
    <property type="match status" value="1"/>
</dbReference>
<dbReference type="InterPro" id="IPR001650">
    <property type="entry name" value="Helicase_C-like"/>
</dbReference>
<organism evidence="3 4">
    <name type="scientific">Treponema rectale</name>
    <dbReference type="NCBI Taxonomy" id="744512"/>
    <lineage>
        <taxon>Bacteria</taxon>
        <taxon>Pseudomonadati</taxon>
        <taxon>Spirochaetota</taxon>
        <taxon>Spirochaetia</taxon>
        <taxon>Spirochaetales</taxon>
        <taxon>Treponemataceae</taxon>
        <taxon>Treponema</taxon>
    </lineage>
</organism>
<dbReference type="InterPro" id="IPR025202">
    <property type="entry name" value="PLD-like_dom"/>
</dbReference>
<keyword evidence="3" id="KW-0547">Nucleotide-binding</keyword>
<dbReference type="PROSITE" id="PS51194">
    <property type="entry name" value="HELICASE_CTER"/>
    <property type="match status" value="1"/>
</dbReference>
<dbReference type="InterPro" id="IPR006935">
    <property type="entry name" value="Helicase/UvrB_N"/>
</dbReference>
<dbReference type="InterPro" id="IPR050742">
    <property type="entry name" value="Helicase_Restrict-Modif_Enz"/>
</dbReference>
<feature type="domain" description="Helicase ATP-binding" evidence="1">
    <location>
        <begin position="249"/>
        <end position="399"/>
    </location>
</feature>
<dbReference type="PANTHER" id="PTHR47396">
    <property type="entry name" value="TYPE I RESTRICTION ENZYME ECOKI R PROTEIN"/>
    <property type="match status" value="1"/>
</dbReference>
<sequence length="981" mass="113386">MESIKSERLLNSLRRGFISSKIVSDNYLMPSLLVNDQQKDKRILSALTEELSTCETFDFSVAFINDTGLASILEKLEYLEKHNIKGRILTTNYLNFTSPGALSKLLEFSNIEVRVYTQGGFHPKGYIFKQSNYYSVIIGSANLTASALSQNQEWSLKFLSLTDGQIVFSVREEFERIWNNATLVTEEWISGYKKIYIQNRFSIKPVKTADKEFEAEYQFQNPEELNDSKDDEEIVPNSMQEEAMVSLAQLREKGERRALLIAATGTGKTYLSIFDVKQVKPKRVLYVAHRDMILNKSEQSFKTLMGNINTGFLNGNQKDLNADYLFASVFTLAKDEILFQFKKDHFDYIIIDEVHHAGASSYKKIIDYFTPNFLLGLTATPERTDGFDIFSLFNNNIPYEIRLQKALEENLLCPFHYYGLSDLTINGELIDDKSDFSKLVSSERIHHIEHAIKRYKSNDIPVKGLIFCSRIEEANELSRALNNDGFFTTCLTGANSDSEREKTIQRLENDDDPLQYIISVDIFNEGVDIPCVNQVVMLRPTQSAIIFVQQLGRGLRKDKSKSYVSVIDFIGNYENNFFIPITLFGDNSYNKDNLRRALSAGSSCIPGTSTIQINEIAKQKIFDSISQTSFKQLKLLKEEYNKLKLRLAKVPAMMDFVTNGFIDPLLFIDYSGSYFEFKSKLKENSFELNEKERKSLQFVSNEFAHGIRVHELLILNRLLNKKEISLENFKSELENYCIKFNLKDIKGMTRNLSLDFYRDSDRNKYGEISYVIFDEEKELLSRTKQFESLLNNQNYKTELEDCIQYGLTKAKLKQNEHFENHNLVLYRKYSRKDVFKILNWAKDENPQNVGGYMTKKTDDEFHCPVFVTYEKSDEISDSIKYKDFFIDNTRFNWMSKSKRSLTSPDVSSILNQADNHIQIMLFVKKDDNEGTDFYYMGNMKTVKESAEQTQMESGESVVNIQFDMETPVTQNMYNYLEGLSA</sequence>
<dbReference type="SUPFAM" id="SSF52540">
    <property type="entry name" value="P-loop containing nucleoside triphosphate hydrolases"/>
    <property type="match status" value="1"/>
</dbReference>
<evidence type="ECO:0000259" key="1">
    <source>
        <dbReference type="PROSITE" id="PS51192"/>
    </source>
</evidence>
<dbReference type="CDD" id="cd18032">
    <property type="entry name" value="DEXHc_RE_I_III_res"/>
    <property type="match status" value="1"/>
</dbReference>
<dbReference type="Pfam" id="PF04851">
    <property type="entry name" value="ResIII"/>
    <property type="match status" value="1"/>
</dbReference>
<comment type="caution">
    <text evidence="3">The sequence shown here is derived from an EMBL/GenBank/DDBJ whole genome shotgun (WGS) entry which is preliminary data.</text>
</comment>
<dbReference type="Pfam" id="PF13091">
    <property type="entry name" value="PLDc_2"/>
    <property type="match status" value="1"/>
</dbReference>
<evidence type="ECO:0000313" key="3">
    <source>
        <dbReference type="EMBL" id="MBB5219914.1"/>
    </source>
</evidence>
<dbReference type="Pfam" id="PF26350">
    <property type="entry name" value="DUF8090"/>
    <property type="match status" value="1"/>
</dbReference>
<dbReference type="PROSITE" id="PS51192">
    <property type="entry name" value="HELICASE_ATP_BIND_1"/>
    <property type="match status" value="1"/>
</dbReference>
<dbReference type="Gene3D" id="3.40.50.300">
    <property type="entry name" value="P-loop containing nucleotide triphosphate hydrolases"/>
    <property type="match status" value="2"/>
</dbReference>
<proteinExistence type="predicted"/>
<dbReference type="InterPro" id="IPR027417">
    <property type="entry name" value="P-loop_NTPase"/>
</dbReference>
<accession>A0A840SG90</accession>
<dbReference type="Proteomes" id="UP000578697">
    <property type="component" value="Unassembled WGS sequence"/>
</dbReference>
<keyword evidence="3" id="KW-0067">ATP-binding</keyword>
<name>A0A840SG90_9SPIR</name>
<dbReference type="SUPFAM" id="SSF56024">
    <property type="entry name" value="Phospholipase D/nuclease"/>
    <property type="match status" value="1"/>
</dbReference>
<dbReference type="CDD" id="cd18799">
    <property type="entry name" value="SF2_C_EcoAI-like"/>
    <property type="match status" value="1"/>
</dbReference>
<dbReference type="InterPro" id="IPR014001">
    <property type="entry name" value="Helicase_ATP-bd"/>
</dbReference>
<keyword evidence="4" id="KW-1185">Reference proteome</keyword>
<dbReference type="GO" id="GO:0005829">
    <property type="term" value="C:cytosol"/>
    <property type="evidence" value="ECO:0007669"/>
    <property type="project" value="TreeGrafter"/>
</dbReference>
<keyword evidence="3" id="KW-0347">Helicase</keyword>
<dbReference type="CDD" id="cd09204">
    <property type="entry name" value="PLDc_N_DEXD_b2"/>
    <property type="match status" value="1"/>
</dbReference>
<evidence type="ECO:0000313" key="4">
    <source>
        <dbReference type="Proteomes" id="UP000578697"/>
    </source>
</evidence>
<dbReference type="GO" id="GO:0004386">
    <property type="term" value="F:helicase activity"/>
    <property type="evidence" value="ECO:0007669"/>
    <property type="project" value="UniProtKB-KW"/>
</dbReference>
<dbReference type="InterPro" id="IPR021835">
    <property type="entry name" value="DUF3427"/>
</dbReference>
<dbReference type="Gene3D" id="3.30.870.10">
    <property type="entry name" value="Endonuclease Chain A"/>
    <property type="match status" value="1"/>
</dbReference>
<keyword evidence="3" id="KW-0378">Hydrolase</keyword>
<reference evidence="3 4" key="1">
    <citation type="submission" date="2020-08" db="EMBL/GenBank/DDBJ databases">
        <title>Genomic Encyclopedia of Type Strains, Phase IV (KMG-IV): sequencing the most valuable type-strain genomes for metagenomic binning, comparative biology and taxonomic classification.</title>
        <authorList>
            <person name="Goeker M."/>
        </authorList>
    </citation>
    <scope>NUCLEOTIDE SEQUENCE [LARGE SCALE GENOMIC DNA]</scope>
    <source>
        <strain evidence="3 4">DSM 103679</strain>
    </source>
</reference>
<evidence type="ECO:0000259" key="2">
    <source>
        <dbReference type="PROSITE" id="PS51194"/>
    </source>
</evidence>
<dbReference type="GO" id="GO:0003677">
    <property type="term" value="F:DNA binding"/>
    <property type="evidence" value="ECO:0007669"/>
    <property type="project" value="InterPro"/>
</dbReference>
<dbReference type="Pfam" id="PF11907">
    <property type="entry name" value="DUF3427"/>
    <property type="match status" value="1"/>
</dbReference>
<protein>
    <submittedName>
        <fullName evidence="3">Superfamily II DNA or RNA helicase</fullName>
    </submittedName>
</protein>
<dbReference type="EMBL" id="JACHFR010000004">
    <property type="protein sequence ID" value="MBB5219914.1"/>
    <property type="molecule type" value="Genomic_DNA"/>
</dbReference>
<dbReference type="GO" id="GO:0016787">
    <property type="term" value="F:hydrolase activity"/>
    <property type="evidence" value="ECO:0007669"/>
    <property type="project" value="InterPro"/>
</dbReference>
<dbReference type="PANTHER" id="PTHR47396:SF1">
    <property type="entry name" value="ATP-DEPENDENT HELICASE IRC3-RELATED"/>
    <property type="match status" value="1"/>
</dbReference>
<dbReference type="GO" id="GO:0005524">
    <property type="term" value="F:ATP binding"/>
    <property type="evidence" value="ECO:0007669"/>
    <property type="project" value="InterPro"/>
</dbReference>
<dbReference type="SMART" id="SM00490">
    <property type="entry name" value="HELICc"/>
    <property type="match status" value="1"/>
</dbReference>
<dbReference type="AlphaFoldDB" id="A0A840SG90"/>
<gene>
    <name evidence="3" type="ORF">HNP77_002303</name>
</gene>
<feature type="domain" description="Helicase C-terminal" evidence="2">
    <location>
        <begin position="447"/>
        <end position="602"/>
    </location>
</feature>
<dbReference type="InterPro" id="IPR058403">
    <property type="entry name" value="DUF8090"/>
</dbReference>